<proteinExistence type="inferred from homology"/>
<evidence type="ECO:0000256" key="18">
    <source>
        <dbReference type="ARBA" id="ARBA00023221"/>
    </source>
</evidence>
<dbReference type="PANTHER" id="PTHR46378">
    <property type="entry name" value="STEROL REGULATORY ELEMENT-BINDING PROTEIN CLEAVAGE-ACTIVATING PROTEIN"/>
    <property type="match status" value="1"/>
</dbReference>
<keyword evidence="7" id="KW-0853">WD repeat</keyword>
<dbReference type="Pfam" id="PF12349">
    <property type="entry name" value="Sterol-sensing"/>
    <property type="match status" value="1"/>
</dbReference>
<dbReference type="SMART" id="SM00320">
    <property type="entry name" value="WD40"/>
    <property type="match status" value="3"/>
</dbReference>
<feature type="transmembrane region" description="Helical" evidence="21">
    <location>
        <begin position="406"/>
        <end position="427"/>
    </location>
</feature>
<keyword evidence="10" id="KW-0256">Endoplasmic reticulum</keyword>
<name>A0A0D0CHZ9_9AGAR</name>
<feature type="transmembrane region" description="Helical" evidence="21">
    <location>
        <begin position="333"/>
        <end position="352"/>
    </location>
</feature>
<dbReference type="InterPro" id="IPR053958">
    <property type="entry name" value="HMGCR/SNAP/NPC1-like_SSD"/>
</dbReference>
<dbReference type="PROSITE" id="PS50156">
    <property type="entry name" value="SSD"/>
    <property type="match status" value="1"/>
</dbReference>
<feature type="transmembrane region" description="Helical" evidence="21">
    <location>
        <begin position="270"/>
        <end position="288"/>
    </location>
</feature>
<dbReference type="PANTHER" id="PTHR46378:SF1">
    <property type="entry name" value="STEROL REGULATORY ELEMENT-BINDING PROTEIN CLEAVAGE-ACTIVATING PROTEIN"/>
    <property type="match status" value="1"/>
</dbReference>
<dbReference type="InterPro" id="IPR000731">
    <property type="entry name" value="SSD"/>
</dbReference>
<keyword evidence="11 21" id="KW-1133">Transmembrane helix</keyword>
<sequence>MLFSLLQFVRTYGQRFFLQFGLHCANHQTRIILVSCVVITSLFYPALALYGSRAKSISIFDALISPNSSVHAQQDLADLWSGHDSLRARDDAVSRAQCGYGRTVRVERLLIQSSLSGDNSALNHGILLSTLNFERKLEQRGSLSSCLQKSDGKCFVLSPLSFWGHDRASLLADSSILDKLTSSKSVSVDGIPITPEMVLAGRSDEPTLDFANFLALTYFFPQTGCFSNSEHASWLQAVRVAAGQEAELRNSDQEPTLLALQFGMNKGRSAISVFLYLSYASFFVYVFWSMRQLKSVHSRVGVAFTALVEIVVSTITSLSVCALVGFRVTMVPWELLPIVIVFVGAENMFNLVDAVGRTSVTLTVKRRIAEGLSRAGTSNTLKVVSYNSILGIIAVFSEGSIRQFCVFAIVVLVAHWFLAHTFFMAVLSIDMQRLELEELLRQDSDLAPPTSSTAEKVPAKSNSTWRNMVLLGRKLLSGRATKNLSLVLLLAITATLYYTTIPSDPAAQLSVTSPATPRGALFRNPERVVTSPNEDMSPDRRIWKLLNPTEITLHLRVEAPTFLTFQPNTESMKQHLNAGAEFKSHRSLARTVRLVSWLLKIMVLPIAATTFLLWLLCLYLLKDADLLDAQQHRPEPEASKGPTALEQHVSFTTLPRAFSSDVELIATSSDGRVAVSVGLHNELITWRTDSLHHVCIDASDILLRSPSSSSAPSALTSVAMDDNGHYCAVGTSTGVIAVWDIRNDNIRPLPHLTLPDSSAGVTEIQFVPNPPRVEARSPPTSNPTSPVLAPLQSVHLVAVYENGAVAKYSVRALPGLNSFRPSRPANVIQSKLIRVQSENRLIVAFCLDDGSLELLDAGDTNALVEDDFCVRAGNPLDTVAAVHICCASMAGEKRVIVAAATDAGVVSLWDAQTGDCIRILDEAYGRINQLRVSSVPAENCRSCGQPPPDAFLLSFSVDHVVRFFKQIVTDSTRRCSCTSTTATLRRKSSGDNVHGYRSRSGSISSVGSTSPMISRIRKFSQSDVSPFPVSGHGVHSRRVSEKESSRRVSEVFSLQIDGEDSELQKTVGPSAREVSRYPSLLWQDAYFVYVGDTTCDRGGWDVCEGKGKVVGIRRKPRIAPSLNKIANGSSPTLKDLSAQGLSITTLDRWEIWSFDPSAALLQSSPLSSILVINEEYESDLPLTPSSSTSPLPSSRRTHIPRLPFTRVTPFIVARSRSLAGFGNTLGVFNFLKL</sequence>
<keyword evidence="12" id="KW-0333">Golgi apparatus</keyword>
<evidence type="ECO:0000259" key="22">
    <source>
        <dbReference type="PROSITE" id="PS50156"/>
    </source>
</evidence>
<dbReference type="InterPro" id="IPR030225">
    <property type="entry name" value="SCAP"/>
</dbReference>
<comment type="function">
    <text evidence="19">Escort protein required for cholesterol as well as lipid homeostasis. Regulates export of the SCAP-SREBP complex from the endoplasmic reticulum to the Golgi upon low cholesterol, thereby regulating the processing of sterol regulatory element-binding proteins (SREBPs) SREBF1/SREBP1 and SREBF2/SREBP2. At high sterol concentrations, formation of a ternary complex with INSIG (INSIG1 or INSIG2) leads to mask the ER export signal in SCAP, promoting retention of the complex in the endoplasmic reticulum. Low sterol concentrations trigger release of INSIG, a conformational change in the SSD domain of SCAP, unmasking of the ER export signal, promoting recruitment into COPII-coated vesicles and transport of the SCAP-SREBP to the Golgi: in the Golgi, SREBPs are then processed, releasing the transcription factor fragment of SREBPs from the membrane, its import into the nucleus and up-regulation of LDLR, INSIG1 and the mevalonate pathway. Binds cholesterol via its SSD domain.</text>
</comment>
<keyword evidence="8 21" id="KW-0812">Transmembrane</keyword>
<evidence type="ECO:0000256" key="4">
    <source>
        <dbReference type="ARBA" id="ARBA00007410"/>
    </source>
</evidence>
<dbReference type="GO" id="GO:0012507">
    <property type="term" value="C:ER to Golgi transport vesicle membrane"/>
    <property type="evidence" value="ECO:0007669"/>
    <property type="project" value="UniProtKB-SubCell"/>
</dbReference>
<evidence type="ECO:0000256" key="15">
    <source>
        <dbReference type="ARBA" id="ARBA00023136"/>
    </source>
</evidence>
<dbReference type="GO" id="GO:0032934">
    <property type="term" value="F:sterol binding"/>
    <property type="evidence" value="ECO:0007669"/>
    <property type="project" value="InterPro"/>
</dbReference>
<dbReference type="Proteomes" id="UP000053593">
    <property type="component" value="Unassembled WGS sequence"/>
</dbReference>
<evidence type="ECO:0000256" key="21">
    <source>
        <dbReference type="SAM" id="Phobius"/>
    </source>
</evidence>
<keyword evidence="18" id="KW-0753">Steroid metabolism</keyword>
<comment type="similarity">
    <text evidence="4">Belongs to the WD repeat SCAP family.</text>
</comment>
<evidence type="ECO:0000256" key="6">
    <source>
        <dbReference type="ARBA" id="ARBA00022548"/>
    </source>
</evidence>
<gene>
    <name evidence="23" type="ORF">GYMLUDRAFT_48664</name>
</gene>
<organism evidence="23 24">
    <name type="scientific">Collybiopsis luxurians FD-317 M1</name>
    <dbReference type="NCBI Taxonomy" id="944289"/>
    <lineage>
        <taxon>Eukaryota</taxon>
        <taxon>Fungi</taxon>
        <taxon>Dikarya</taxon>
        <taxon>Basidiomycota</taxon>
        <taxon>Agaricomycotina</taxon>
        <taxon>Agaricomycetes</taxon>
        <taxon>Agaricomycetidae</taxon>
        <taxon>Agaricales</taxon>
        <taxon>Marasmiineae</taxon>
        <taxon>Omphalotaceae</taxon>
        <taxon>Collybiopsis</taxon>
        <taxon>Collybiopsis luxurians</taxon>
    </lineage>
</organism>
<dbReference type="InterPro" id="IPR015943">
    <property type="entry name" value="WD40/YVTN_repeat-like_dom_sf"/>
</dbReference>
<feature type="transmembrane region" description="Helical" evidence="21">
    <location>
        <begin position="300"/>
        <end position="326"/>
    </location>
</feature>
<feature type="compositionally biased region" description="Low complexity" evidence="20">
    <location>
        <begin position="998"/>
        <end position="1009"/>
    </location>
</feature>
<dbReference type="GO" id="GO:0045540">
    <property type="term" value="P:regulation of cholesterol biosynthetic process"/>
    <property type="evidence" value="ECO:0007669"/>
    <property type="project" value="TreeGrafter"/>
</dbReference>
<evidence type="ECO:0000256" key="20">
    <source>
        <dbReference type="SAM" id="MobiDB-lite"/>
    </source>
</evidence>
<dbReference type="GO" id="GO:0032936">
    <property type="term" value="C:SREBP-SCAP complex"/>
    <property type="evidence" value="ECO:0007669"/>
    <property type="project" value="TreeGrafter"/>
</dbReference>
<evidence type="ECO:0000313" key="23">
    <source>
        <dbReference type="EMBL" id="KIK54538.1"/>
    </source>
</evidence>
<evidence type="ECO:0000256" key="19">
    <source>
        <dbReference type="ARBA" id="ARBA00045958"/>
    </source>
</evidence>
<keyword evidence="15 21" id="KW-0472">Membrane</keyword>
<protein>
    <recommendedName>
        <fullName evidence="5">Sterol regulatory element-binding protein cleavage-activating protein</fullName>
    </recommendedName>
</protein>
<reference evidence="23 24" key="1">
    <citation type="submission" date="2014-04" db="EMBL/GenBank/DDBJ databases">
        <title>Evolutionary Origins and Diversification of the Mycorrhizal Mutualists.</title>
        <authorList>
            <consortium name="DOE Joint Genome Institute"/>
            <consortium name="Mycorrhizal Genomics Consortium"/>
            <person name="Kohler A."/>
            <person name="Kuo A."/>
            <person name="Nagy L.G."/>
            <person name="Floudas D."/>
            <person name="Copeland A."/>
            <person name="Barry K.W."/>
            <person name="Cichocki N."/>
            <person name="Veneault-Fourrey C."/>
            <person name="LaButti K."/>
            <person name="Lindquist E.A."/>
            <person name="Lipzen A."/>
            <person name="Lundell T."/>
            <person name="Morin E."/>
            <person name="Murat C."/>
            <person name="Riley R."/>
            <person name="Ohm R."/>
            <person name="Sun H."/>
            <person name="Tunlid A."/>
            <person name="Henrissat B."/>
            <person name="Grigoriev I.V."/>
            <person name="Hibbett D.S."/>
            <person name="Martin F."/>
        </authorList>
    </citation>
    <scope>NUCLEOTIDE SEQUENCE [LARGE SCALE GENOMIC DNA]</scope>
    <source>
        <strain evidence="23 24">FD-317 M1</strain>
    </source>
</reference>
<evidence type="ECO:0000256" key="10">
    <source>
        <dbReference type="ARBA" id="ARBA00022824"/>
    </source>
</evidence>
<feature type="domain" description="SSD" evidence="22">
    <location>
        <begin position="271"/>
        <end position="429"/>
    </location>
</feature>
<evidence type="ECO:0000256" key="11">
    <source>
        <dbReference type="ARBA" id="ARBA00022989"/>
    </source>
</evidence>
<evidence type="ECO:0000256" key="16">
    <source>
        <dbReference type="ARBA" id="ARBA00023166"/>
    </source>
</evidence>
<dbReference type="InterPro" id="IPR036322">
    <property type="entry name" value="WD40_repeat_dom_sf"/>
</dbReference>
<dbReference type="OrthoDB" id="6510177at2759"/>
<dbReference type="AlphaFoldDB" id="A0A0D0CHZ9"/>
<evidence type="ECO:0000256" key="3">
    <source>
        <dbReference type="ARBA" id="ARBA00004653"/>
    </source>
</evidence>
<dbReference type="GO" id="GO:0032933">
    <property type="term" value="P:SREBP signaling pathway"/>
    <property type="evidence" value="ECO:0007669"/>
    <property type="project" value="InterPro"/>
</dbReference>
<dbReference type="GO" id="GO:0008203">
    <property type="term" value="P:cholesterol metabolic process"/>
    <property type="evidence" value="ECO:0007669"/>
    <property type="project" value="UniProtKB-KW"/>
</dbReference>
<feature type="transmembrane region" description="Helical" evidence="21">
    <location>
        <begin position="483"/>
        <end position="501"/>
    </location>
</feature>
<evidence type="ECO:0000256" key="9">
    <source>
        <dbReference type="ARBA" id="ARBA00022737"/>
    </source>
</evidence>
<comment type="subcellular location">
    <subcellularLocation>
        <location evidence="2">Cytoplasmic vesicle</location>
        <location evidence="2">COPII-coated vesicle membrane</location>
        <topology evidence="2">Multi-pass membrane protein</topology>
    </subcellularLocation>
    <subcellularLocation>
        <location evidence="1">Endoplasmic reticulum membrane</location>
        <topology evidence="1">Multi-pass membrane protein</topology>
    </subcellularLocation>
    <subcellularLocation>
        <location evidence="3">Golgi apparatus membrane</location>
        <topology evidence="3">Multi-pass membrane protein</topology>
    </subcellularLocation>
</comment>
<dbReference type="InterPro" id="IPR001680">
    <property type="entry name" value="WD40_rpt"/>
</dbReference>
<keyword evidence="24" id="KW-1185">Reference proteome</keyword>
<keyword evidence="16" id="KW-1207">Sterol metabolism</keyword>
<keyword evidence="14" id="KW-0446">Lipid-binding</keyword>
<feature type="transmembrane region" description="Helical" evidence="21">
    <location>
        <begin position="29"/>
        <end position="50"/>
    </location>
</feature>
<evidence type="ECO:0000256" key="2">
    <source>
        <dbReference type="ARBA" id="ARBA00004557"/>
    </source>
</evidence>
<keyword evidence="13" id="KW-0443">Lipid metabolism</keyword>
<evidence type="ECO:0000256" key="7">
    <source>
        <dbReference type="ARBA" id="ARBA00022574"/>
    </source>
</evidence>
<dbReference type="HOGENOM" id="CLU_003290_0_0_1"/>
<evidence type="ECO:0000313" key="24">
    <source>
        <dbReference type="Proteomes" id="UP000053593"/>
    </source>
</evidence>
<evidence type="ECO:0000256" key="8">
    <source>
        <dbReference type="ARBA" id="ARBA00022692"/>
    </source>
</evidence>
<evidence type="ECO:0000256" key="17">
    <source>
        <dbReference type="ARBA" id="ARBA00023180"/>
    </source>
</evidence>
<keyword evidence="17" id="KW-0325">Glycoprotein</keyword>
<dbReference type="GO" id="GO:0000139">
    <property type="term" value="C:Golgi membrane"/>
    <property type="evidence" value="ECO:0007669"/>
    <property type="project" value="UniProtKB-SubCell"/>
</dbReference>
<evidence type="ECO:0000256" key="5">
    <source>
        <dbReference type="ARBA" id="ARBA00019541"/>
    </source>
</evidence>
<dbReference type="SUPFAM" id="SSF50978">
    <property type="entry name" value="WD40 repeat-like"/>
    <property type="match status" value="1"/>
</dbReference>
<keyword evidence="9" id="KW-0677">Repeat</keyword>
<evidence type="ECO:0000256" key="14">
    <source>
        <dbReference type="ARBA" id="ARBA00023121"/>
    </source>
</evidence>
<evidence type="ECO:0000256" key="12">
    <source>
        <dbReference type="ARBA" id="ARBA00023034"/>
    </source>
</evidence>
<keyword evidence="6" id="KW-0153">Cholesterol metabolism</keyword>
<evidence type="ECO:0000256" key="13">
    <source>
        <dbReference type="ARBA" id="ARBA00023098"/>
    </source>
</evidence>
<accession>A0A0D0CHZ9</accession>
<dbReference type="Gene3D" id="2.130.10.10">
    <property type="entry name" value="YVTN repeat-like/Quinoprotein amine dehydrogenase"/>
    <property type="match status" value="2"/>
</dbReference>
<feature type="transmembrane region" description="Helical" evidence="21">
    <location>
        <begin position="597"/>
        <end position="621"/>
    </location>
</feature>
<feature type="region of interest" description="Disordered" evidence="20">
    <location>
        <begin position="988"/>
        <end position="1009"/>
    </location>
</feature>
<dbReference type="EMBL" id="KN834815">
    <property type="protein sequence ID" value="KIK54538.1"/>
    <property type="molecule type" value="Genomic_DNA"/>
</dbReference>
<dbReference type="GO" id="GO:0005789">
    <property type="term" value="C:endoplasmic reticulum membrane"/>
    <property type="evidence" value="ECO:0007669"/>
    <property type="project" value="UniProtKB-SubCell"/>
</dbReference>
<evidence type="ECO:0000256" key="1">
    <source>
        <dbReference type="ARBA" id="ARBA00004477"/>
    </source>
</evidence>